<dbReference type="AlphaFoldDB" id="E9D160"/>
<protein>
    <submittedName>
        <fullName evidence="2">Uncharacterized protein</fullName>
    </submittedName>
</protein>
<dbReference type="Proteomes" id="UP000002497">
    <property type="component" value="Unassembled WGS sequence"/>
</dbReference>
<reference evidence="3" key="2">
    <citation type="submission" date="2010-03" db="EMBL/GenBank/DDBJ databases">
        <title>The genome sequence of Coccidioides posadasii strain Silveira.</title>
        <authorList>
            <consortium name="The Broad Institute Genome Sequencing Center for Infectious Disease"/>
            <person name="Neafsey D."/>
            <person name="Orbach M."/>
            <person name="Henn M.R."/>
            <person name="Cole G.T."/>
            <person name="Galgiani J."/>
            <person name="Gardner M.J."/>
            <person name="Kirkland T.N."/>
            <person name="Taylor J.W."/>
            <person name="Young S.K."/>
            <person name="Zeng Q."/>
            <person name="Koehrsen M."/>
            <person name="Alvarado L."/>
            <person name="Berlin A."/>
            <person name="Borenstein D."/>
            <person name="Chapman S.B."/>
            <person name="Chen Z."/>
            <person name="Engels R."/>
            <person name="Freedman E."/>
            <person name="Gellesch M."/>
            <person name="Goldberg J."/>
            <person name="Griggs A."/>
            <person name="Gujja S."/>
            <person name="Heilman E."/>
            <person name="Heiman D."/>
            <person name="Howarth C."/>
            <person name="Jen D."/>
            <person name="Larson L."/>
            <person name="Mehta T."/>
            <person name="Neiman D."/>
            <person name="Park D."/>
            <person name="Pearson M."/>
            <person name="Richards J."/>
            <person name="Roberts A."/>
            <person name="Saif S."/>
            <person name="Shea T."/>
            <person name="Shenoy N."/>
            <person name="Sisk P."/>
            <person name="Stolte C."/>
            <person name="Sykes S."/>
            <person name="Walk T."/>
            <person name="White J."/>
            <person name="Yandava C."/>
            <person name="Haas B."/>
            <person name="Nusbaum C."/>
            <person name="Birren B."/>
        </authorList>
    </citation>
    <scope>NUCLEOTIDE SEQUENCE [LARGE SCALE GENOMIC DNA]</scope>
    <source>
        <strain evidence="3">RMSCC 757 / Silveira</strain>
    </source>
</reference>
<gene>
    <name evidence="2" type="ORF">CPSG_03239</name>
</gene>
<dbReference type="EMBL" id="GL636489">
    <property type="protein sequence ID" value="EFW20064.1"/>
    <property type="molecule type" value="Genomic_DNA"/>
</dbReference>
<reference evidence="3" key="1">
    <citation type="journal article" date="2010" name="Genome Res.">
        <title>Population genomic sequencing of Coccidioides fungi reveals recent hybridization and transposon control.</title>
        <authorList>
            <person name="Neafsey D.E."/>
            <person name="Barker B.M."/>
            <person name="Sharpton T.J."/>
            <person name="Stajich J.E."/>
            <person name="Park D.J."/>
            <person name="Whiston E."/>
            <person name="Hung C.-Y."/>
            <person name="McMahan C."/>
            <person name="White J."/>
            <person name="Sykes S."/>
            <person name="Heiman D."/>
            <person name="Young S."/>
            <person name="Zeng Q."/>
            <person name="Abouelleil A."/>
            <person name="Aftuck L."/>
            <person name="Bessette D."/>
            <person name="Brown A."/>
            <person name="FitzGerald M."/>
            <person name="Lui A."/>
            <person name="Macdonald J.P."/>
            <person name="Priest M."/>
            <person name="Orbach M.J."/>
            <person name="Galgiani J.N."/>
            <person name="Kirkland T.N."/>
            <person name="Cole G.T."/>
            <person name="Birren B.W."/>
            <person name="Henn M.R."/>
            <person name="Taylor J.W."/>
            <person name="Rounsley S.D."/>
        </authorList>
    </citation>
    <scope>NUCLEOTIDE SEQUENCE [LARGE SCALE GENOMIC DNA]</scope>
    <source>
        <strain evidence="3">RMSCC 757 / Silveira</strain>
    </source>
</reference>
<evidence type="ECO:0000313" key="2">
    <source>
        <dbReference type="EMBL" id="EFW20064.1"/>
    </source>
</evidence>
<organism evidence="3">
    <name type="scientific">Coccidioides posadasii (strain RMSCC 757 / Silveira)</name>
    <name type="common">Valley fever fungus</name>
    <dbReference type="NCBI Taxonomy" id="443226"/>
    <lineage>
        <taxon>Eukaryota</taxon>
        <taxon>Fungi</taxon>
        <taxon>Dikarya</taxon>
        <taxon>Ascomycota</taxon>
        <taxon>Pezizomycotina</taxon>
        <taxon>Eurotiomycetes</taxon>
        <taxon>Eurotiomycetidae</taxon>
        <taxon>Onygenales</taxon>
        <taxon>Onygenaceae</taxon>
        <taxon>Coccidioides</taxon>
    </lineage>
</organism>
<evidence type="ECO:0000256" key="1">
    <source>
        <dbReference type="SAM" id="MobiDB-lite"/>
    </source>
</evidence>
<name>E9D160_COCPS</name>
<sequence>MRIKPENSSQGRASPSGVPRQSGDSGATILLVRSRTRETQTPSRPKPYGSSAPMAHRTGLPHMQRGHHVSSSKISSLDDRYLWSPLKASFSLIFLKPIFFHSRLVPCRGPIGQRDCLWRCTYQLWR</sequence>
<accession>E9D160</accession>
<dbReference type="VEuPathDB" id="FungiDB:CPSG_03239"/>
<feature type="compositionally biased region" description="Polar residues" evidence="1">
    <location>
        <begin position="1"/>
        <end position="13"/>
    </location>
</feature>
<evidence type="ECO:0000313" key="3">
    <source>
        <dbReference type="Proteomes" id="UP000002497"/>
    </source>
</evidence>
<proteinExistence type="predicted"/>
<dbReference type="HOGENOM" id="CLU_1981456_0_0_1"/>
<keyword evidence="3" id="KW-1185">Reference proteome</keyword>
<feature type="region of interest" description="Disordered" evidence="1">
    <location>
        <begin position="1"/>
        <end position="71"/>
    </location>
</feature>